<dbReference type="SUPFAM" id="SSF52266">
    <property type="entry name" value="SGNH hydrolase"/>
    <property type="match status" value="1"/>
</dbReference>
<dbReference type="OrthoDB" id="164654at2"/>
<dbReference type="eggNOG" id="COG2755">
    <property type="taxonomic scope" value="Bacteria"/>
</dbReference>
<feature type="region of interest" description="Disordered" evidence="1">
    <location>
        <begin position="1"/>
        <end position="30"/>
    </location>
</feature>
<dbReference type="RefSeq" id="WP_018304637.1">
    <property type="nucleotide sequence ID" value="NZ_KB902314.1"/>
</dbReference>
<reference evidence="3 4" key="1">
    <citation type="submission" date="2013-01" db="EMBL/GenBank/DDBJ databases">
        <authorList>
            <person name="Fiebig A."/>
            <person name="Goeker M."/>
            <person name="Klenk H.-P.P."/>
        </authorList>
    </citation>
    <scope>NUCLEOTIDE SEQUENCE [LARGE SCALE GENOMIC DNA]</scope>
    <source>
        <strain evidence="3 4">DSM 24838</strain>
    </source>
</reference>
<name>A0A0D0QJE1_9RHOB</name>
<comment type="caution">
    <text evidence="3">The sequence shown here is derived from an EMBL/GenBank/DDBJ whole genome shotgun (WGS) entry which is preliminary data.</text>
</comment>
<evidence type="ECO:0000313" key="4">
    <source>
        <dbReference type="Proteomes" id="UP000035100"/>
    </source>
</evidence>
<sequence>MTLLLTFGDSNTHGAPPMTSRTDRAPRLGPGVRWPTVAAARLGWDLVEEGLPGRTTQWPDPVMGDEMDGRPGLKIALRSHGPIDWLTIMLGTNDMKTRFDPTPARAAAGLSALLDIAQSVEWQDRHGGFRVLVIAPPPVIETGPLIWEFTGARAPSLGLAEAYRGIAEARGCGFLDAGSVIESSDVDGIHFGADAHAALGEAVAESLRGLGG</sequence>
<gene>
    <name evidence="3" type="ORF">Wenmar_00522</name>
</gene>
<feature type="domain" description="SGNH hydrolase-type esterase" evidence="2">
    <location>
        <begin position="7"/>
        <end position="198"/>
    </location>
</feature>
<evidence type="ECO:0000256" key="1">
    <source>
        <dbReference type="SAM" id="MobiDB-lite"/>
    </source>
</evidence>
<evidence type="ECO:0000259" key="2">
    <source>
        <dbReference type="Pfam" id="PF13472"/>
    </source>
</evidence>
<dbReference type="Pfam" id="PF13472">
    <property type="entry name" value="Lipase_GDSL_2"/>
    <property type="match status" value="1"/>
</dbReference>
<accession>A0A0D0QJE1</accession>
<dbReference type="AlphaFoldDB" id="A0A0D0QJE1"/>
<evidence type="ECO:0000313" key="3">
    <source>
        <dbReference type="EMBL" id="KIQ71143.1"/>
    </source>
</evidence>
<dbReference type="CDD" id="cd01839">
    <property type="entry name" value="SGNH_arylesterase_like"/>
    <property type="match status" value="1"/>
</dbReference>
<dbReference type="Gene3D" id="3.40.50.1110">
    <property type="entry name" value="SGNH hydrolase"/>
    <property type="match status" value="1"/>
</dbReference>
<dbReference type="InterPro" id="IPR036514">
    <property type="entry name" value="SGNH_hydro_sf"/>
</dbReference>
<dbReference type="InterPro" id="IPR013830">
    <property type="entry name" value="SGNH_hydro"/>
</dbReference>
<dbReference type="EMBL" id="AONG01000003">
    <property type="protein sequence ID" value="KIQ71143.1"/>
    <property type="molecule type" value="Genomic_DNA"/>
</dbReference>
<proteinExistence type="predicted"/>
<protein>
    <submittedName>
        <fullName evidence="3">Lysophospholipase L1</fullName>
    </submittedName>
</protein>
<dbReference type="GO" id="GO:0016788">
    <property type="term" value="F:hydrolase activity, acting on ester bonds"/>
    <property type="evidence" value="ECO:0007669"/>
    <property type="project" value="UniProtKB-ARBA"/>
</dbReference>
<dbReference type="STRING" id="1123501.Wenmar_00522"/>
<keyword evidence="4" id="KW-1185">Reference proteome</keyword>
<organism evidence="3 4">
    <name type="scientific">Wenxinia marina DSM 24838</name>
    <dbReference type="NCBI Taxonomy" id="1123501"/>
    <lineage>
        <taxon>Bacteria</taxon>
        <taxon>Pseudomonadati</taxon>
        <taxon>Pseudomonadota</taxon>
        <taxon>Alphaproteobacteria</taxon>
        <taxon>Rhodobacterales</taxon>
        <taxon>Roseobacteraceae</taxon>
        <taxon>Wenxinia</taxon>
    </lineage>
</organism>
<dbReference type="Proteomes" id="UP000035100">
    <property type="component" value="Unassembled WGS sequence"/>
</dbReference>